<dbReference type="InterPro" id="IPR013767">
    <property type="entry name" value="PAS_fold"/>
</dbReference>
<dbReference type="Pfam" id="PF25601">
    <property type="entry name" value="AAA_lid_14"/>
    <property type="match status" value="1"/>
</dbReference>
<dbReference type="PANTHER" id="PTHR32071">
    <property type="entry name" value="TRANSCRIPTIONAL REGULATORY PROTEIN"/>
    <property type="match status" value="1"/>
</dbReference>
<dbReference type="GO" id="GO:0006355">
    <property type="term" value="P:regulation of DNA-templated transcription"/>
    <property type="evidence" value="ECO:0007669"/>
    <property type="project" value="InterPro"/>
</dbReference>
<dbReference type="EMBL" id="QJTJ01000028">
    <property type="protein sequence ID" value="PYF03705.1"/>
    <property type="molecule type" value="Genomic_DNA"/>
</dbReference>
<dbReference type="Gene3D" id="3.30.450.20">
    <property type="entry name" value="PAS domain"/>
    <property type="match status" value="1"/>
</dbReference>
<evidence type="ECO:0000313" key="8">
    <source>
        <dbReference type="Proteomes" id="UP000247416"/>
    </source>
</evidence>
<dbReference type="Pfam" id="PF00989">
    <property type="entry name" value="PAS"/>
    <property type="match status" value="1"/>
</dbReference>
<dbReference type="PROSITE" id="PS00675">
    <property type="entry name" value="SIGMA54_INTERACT_1"/>
    <property type="match status" value="1"/>
</dbReference>
<dbReference type="AlphaFoldDB" id="A0A318TP80"/>
<sequence length="443" mass="51700">MDVKLNQIIKFLEFAIEHVSVGIHAIDHKGHTILYNNKMKEIEGFNIEDVSDRSILELFAFRQNDSTLLRVLQTGLKEMNVKQTYWNKDGHEITTINDTYPIFDNETIIGAIEFARDITSLEKLVYQPLRRYGEPLTFDIITAVSEQMQSVIDNSKKAAHARVPVLLVGESGTGKDLIAESIHHELLPANDKFVTLFSRRTKQSILEKLNNFLKTNKNYTFFFERIEFLSIPMQQQLLEIFNELSLERHMFIGSIGDDPIDLISNGQLLKDLYYYFASMTINIPPLKARKEDIMPFVHDYFSRHRERFASDIKGLAEDVIQIFLQYDWPGNLKELEILLDEIASMITNEKLVTYEMLPLHFRFKVQQLDDITHKPDFFIVQSSKELLPLDDYLREAEKYYVHNVLNMYEGNITKTANALGMSRQNLQYRLRKFKKIDDPKDLS</sequence>
<keyword evidence="3" id="KW-0805">Transcription regulation</keyword>
<name>A0A318TP80_9BACL</name>
<dbReference type="SUPFAM" id="SSF52540">
    <property type="entry name" value="P-loop containing nucleoside triphosphate hydrolases"/>
    <property type="match status" value="1"/>
</dbReference>
<dbReference type="InterPro" id="IPR025662">
    <property type="entry name" value="Sigma_54_int_dom_ATP-bd_1"/>
</dbReference>
<evidence type="ECO:0000256" key="1">
    <source>
        <dbReference type="ARBA" id="ARBA00022741"/>
    </source>
</evidence>
<dbReference type="PANTHER" id="PTHR32071:SF74">
    <property type="entry name" value="TRANSCRIPTIONAL ACTIVATOR ROCR"/>
    <property type="match status" value="1"/>
</dbReference>
<evidence type="ECO:0000256" key="4">
    <source>
        <dbReference type="ARBA" id="ARBA00023163"/>
    </source>
</evidence>
<dbReference type="Gene3D" id="1.10.8.60">
    <property type="match status" value="1"/>
</dbReference>
<dbReference type="Gene3D" id="3.40.50.300">
    <property type="entry name" value="P-loop containing nucleotide triphosphate hydrolases"/>
    <property type="match status" value="1"/>
</dbReference>
<keyword evidence="1" id="KW-0547">Nucleotide-binding</keyword>
<accession>A0A318TP80</accession>
<dbReference type="Gene3D" id="1.10.10.60">
    <property type="entry name" value="Homeodomain-like"/>
    <property type="match status" value="1"/>
</dbReference>
<keyword evidence="8" id="KW-1185">Reference proteome</keyword>
<dbReference type="Pfam" id="PF02954">
    <property type="entry name" value="HTH_8"/>
    <property type="match status" value="1"/>
</dbReference>
<evidence type="ECO:0000259" key="5">
    <source>
        <dbReference type="PROSITE" id="PS50045"/>
    </source>
</evidence>
<evidence type="ECO:0000259" key="6">
    <source>
        <dbReference type="PROSITE" id="PS50112"/>
    </source>
</evidence>
<keyword evidence="2" id="KW-0067">ATP-binding</keyword>
<evidence type="ECO:0000256" key="2">
    <source>
        <dbReference type="ARBA" id="ARBA00022840"/>
    </source>
</evidence>
<reference evidence="7 8" key="1">
    <citation type="submission" date="2018-06" db="EMBL/GenBank/DDBJ databases">
        <title>Genomic Encyclopedia of Archaeal and Bacterial Type Strains, Phase II (KMG-II): from individual species to whole genera.</title>
        <authorList>
            <person name="Goeker M."/>
        </authorList>
    </citation>
    <scope>NUCLEOTIDE SEQUENCE [LARGE SCALE GENOMIC DNA]</scope>
    <source>
        <strain evidence="7 8">KACC 16626</strain>
    </source>
</reference>
<protein>
    <submittedName>
        <fullName evidence="7">Arginine utilization regulatory protein</fullName>
    </submittedName>
</protein>
<dbReference type="PROSITE" id="PS50045">
    <property type="entry name" value="SIGMA54_INTERACT_4"/>
    <property type="match status" value="1"/>
</dbReference>
<comment type="caution">
    <text evidence="7">The sequence shown here is derived from an EMBL/GenBank/DDBJ whole genome shotgun (WGS) entry which is preliminary data.</text>
</comment>
<dbReference type="Proteomes" id="UP000247416">
    <property type="component" value="Unassembled WGS sequence"/>
</dbReference>
<dbReference type="NCBIfam" id="TIGR00229">
    <property type="entry name" value="sensory_box"/>
    <property type="match status" value="1"/>
</dbReference>
<dbReference type="InterPro" id="IPR027417">
    <property type="entry name" value="P-loop_NTPase"/>
</dbReference>
<feature type="domain" description="PAS" evidence="6">
    <location>
        <begin position="8"/>
        <end position="79"/>
    </location>
</feature>
<dbReference type="Pfam" id="PF14532">
    <property type="entry name" value="Sigma54_activ_2"/>
    <property type="match status" value="1"/>
</dbReference>
<dbReference type="CDD" id="cd00009">
    <property type="entry name" value="AAA"/>
    <property type="match status" value="1"/>
</dbReference>
<dbReference type="InterPro" id="IPR002078">
    <property type="entry name" value="Sigma_54_int"/>
</dbReference>
<dbReference type="InterPro" id="IPR035965">
    <property type="entry name" value="PAS-like_dom_sf"/>
</dbReference>
<dbReference type="SUPFAM" id="SSF55785">
    <property type="entry name" value="PYP-like sensor domain (PAS domain)"/>
    <property type="match status" value="1"/>
</dbReference>
<dbReference type="SMART" id="SM00091">
    <property type="entry name" value="PAS"/>
    <property type="match status" value="1"/>
</dbReference>
<evidence type="ECO:0000256" key="3">
    <source>
        <dbReference type="ARBA" id="ARBA00023015"/>
    </source>
</evidence>
<dbReference type="SUPFAM" id="SSF46689">
    <property type="entry name" value="Homeodomain-like"/>
    <property type="match status" value="1"/>
</dbReference>
<dbReference type="GO" id="GO:0043565">
    <property type="term" value="F:sequence-specific DNA binding"/>
    <property type="evidence" value="ECO:0007669"/>
    <property type="project" value="InterPro"/>
</dbReference>
<dbReference type="PROSITE" id="PS50112">
    <property type="entry name" value="PAS"/>
    <property type="match status" value="1"/>
</dbReference>
<dbReference type="InterPro" id="IPR009057">
    <property type="entry name" value="Homeodomain-like_sf"/>
</dbReference>
<gene>
    <name evidence="7" type="ORF">BJ095_1288</name>
</gene>
<dbReference type="InterPro" id="IPR000014">
    <property type="entry name" value="PAS"/>
</dbReference>
<proteinExistence type="predicted"/>
<keyword evidence="4" id="KW-0804">Transcription</keyword>
<dbReference type="InterPro" id="IPR058031">
    <property type="entry name" value="AAA_lid_NorR"/>
</dbReference>
<organism evidence="7 8">
    <name type="scientific">Ureibacillus chungkukjangi</name>
    <dbReference type="NCBI Taxonomy" id="1202712"/>
    <lineage>
        <taxon>Bacteria</taxon>
        <taxon>Bacillati</taxon>
        <taxon>Bacillota</taxon>
        <taxon>Bacilli</taxon>
        <taxon>Bacillales</taxon>
        <taxon>Caryophanaceae</taxon>
        <taxon>Ureibacillus</taxon>
    </lineage>
</organism>
<dbReference type="InterPro" id="IPR002197">
    <property type="entry name" value="HTH_Fis"/>
</dbReference>
<dbReference type="RefSeq" id="WP_404427078.1">
    <property type="nucleotide sequence ID" value="NZ_CP085009.1"/>
</dbReference>
<evidence type="ECO:0000313" key="7">
    <source>
        <dbReference type="EMBL" id="PYF03705.1"/>
    </source>
</evidence>
<dbReference type="GO" id="GO:0005524">
    <property type="term" value="F:ATP binding"/>
    <property type="evidence" value="ECO:0007669"/>
    <property type="project" value="UniProtKB-KW"/>
</dbReference>
<feature type="domain" description="Sigma-54 factor interaction" evidence="5">
    <location>
        <begin position="141"/>
        <end position="344"/>
    </location>
</feature>